<dbReference type="Proteomes" id="UP000198771">
    <property type="component" value="Unassembled WGS sequence"/>
</dbReference>
<dbReference type="SUPFAM" id="SSF51735">
    <property type="entry name" value="NAD(P)-binding Rossmann-fold domains"/>
    <property type="match status" value="2"/>
</dbReference>
<dbReference type="PANTHER" id="PTHR43833">
    <property type="entry name" value="POTASSIUM CHANNEL PROTEIN 2-RELATED-RELATED"/>
    <property type="match status" value="1"/>
</dbReference>
<protein>
    <submittedName>
        <fullName evidence="5">Trk K+ transport system, NAD-binding component</fullName>
    </submittedName>
</protein>
<dbReference type="STRING" id="617002.SAMN05660653_01529"/>
<reference evidence="5 6" key="1">
    <citation type="submission" date="2016-10" db="EMBL/GenBank/DDBJ databases">
        <authorList>
            <person name="de Groot N.N."/>
        </authorList>
    </citation>
    <scope>NUCLEOTIDE SEQUENCE [LARGE SCALE GENOMIC DNA]</scope>
    <source>
        <strain evidence="5 6">ASO4-2</strain>
    </source>
</reference>
<dbReference type="InterPro" id="IPR050721">
    <property type="entry name" value="Trk_Ktr_HKT_K-transport"/>
</dbReference>
<feature type="domain" description="RCK C-terminal" evidence="4">
    <location>
        <begin position="263"/>
        <end position="348"/>
    </location>
</feature>
<keyword evidence="2" id="KW-0472">Membrane</keyword>
<accession>A0A1G6CHI6</accession>
<dbReference type="InterPro" id="IPR036291">
    <property type="entry name" value="NAD(P)-bd_dom_sf"/>
</dbReference>
<dbReference type="InterPro" id="IPR013099">
    <property type="entry name" value="K_chnl_dom"/>
</dbReference>
<dbReference type="EMBL" id="FMXO01000008">
    <property type="protein sequence ID" value="SDB32316.1"/>
    <property type="molecule type" value="Genomic_DNA"/>
</dbReference>
<dbReference type="PRINTS" id="PR00169">
    <property type="entry name" value="KCHANNEL"/>
</dbReference>
<dbReference type="AlphaFoldDB" id="A0A1G6CHI6"/>
<dbReference type="InterPro" id="IPR036721">
    <property type="entry name" value="RCK_C_sf"/>
</dbReference>
<feature type="transmembrane region" description="Helical" evidence="2">
    <location>
        <begin position="21"/>
        <end position="47"/>
    </location>
</feature>
<dbReference type="PROSITE" id="PS51202">
    <property type="entry name" value="RCK_C"/>
    <property type="match status" value="2"/>
</dbReference>
<dbReference type="PANTHER" id="PTHR43833:SF13">
    <property type="entry name" value="POTASSIUM CHANNEL PROTEIN 2-RELATED"/>
    <property type="match status" value="1"/>
</dbReference>
<dbReference type="Gene3D" id="1.10.287.70">
    <property type="match status" value="1"/>
</dbReference>
<dbReference type="SUPFAM" id="SSF116726">
    <property type="entry name" value="TrkA C-terminal domain-like"/>
    <property type="match status" value="2"/>
</dbReference>
<dbReference type="Gene3D" id="3.30.70.1450">
    <property type="entry name" value="Regulator of K+ conductance, C-terminal domain"/>
    <property type="match status" value="2"/>
</dbReference>
<dbReference type="Gene3D" id="3.40.50.720">
    <property type="entry name" value="NAD(P)-binding Rossmann-like Domain"/>
    <property type="match status" value="2"/>
</dbReference>
<dbReference type="InterPro" id="IPR006037">
    <property type="entry name" value="RCK_C"/>
</dbReference>
<keyword evidence="2" id="KW-0812">Transmembrane</keyword>
<dbReference type="GO" id="GO:0008324">
    <property type="term" value="F:monoatomic cation transmembrane transporter activity"/>
    <property type="evidence" value="ECO:0007669"/>
    <property type="project" value="InterPro"/>
</dbReference>
<dbReference type="SUPFAM" id="SSF81324">
    <property type="entry name" value="Voltage-gated potassium channels"/>
    <property type="match status" value="1"/>
</dbReference>
<dbReference type="OrthoDB" id="9799090at2"/>
<keyword evidence="6" id="KW-1185">Reference proteome</keyword>
<feature type="transmembrane region" description="Helical" evidence="2">
    <location>
        <begin position="59"/>
        <end position="77"/>
    </location>
</feature>
<evidence type="ECO:0000313" key="6">
    <source>
        <dbReference type="Proteomes" id="UP000198771"/>
    </source>
</evidence>
<evidence type="ECO:0000256" key="1">
    <source>
        <dbReference type="ARBA" id="ARBA00004651"/>
    </source>
</evidence>
<evidence type="ECO:0000259" key="3">
    <source>
        <dbReference type="PROSITE" id="PS51201"/>
    </source>
</evidence>
<dbReference type="Pfam" id="PF07885">
    <property type="entry name" value="Ion_trans_2"/>
    <property type="match status" value="1"/>
</dbReference>
<feature type="domain" description="RCK C-terminal" evidence="4">
    <location>
        <begin position="481"/>
        <end position="564"/>
    </location>
</feature>
<proteinExistence type="predicted"/>
<keyword evidence="2" id="KW-1133">Transmembrane helix</keyword>
<dbReference type="InterPro" id="IPR003148">
    <property type="entry name" value="RCK_N"/>
</dbReference>
<dbReference type="PROSITE" id="PS51201">
    <property type="entry name" value="RCK_N"/>
    <property type="match status" value="1"/>
</dbReference>
<feature type="transmembrane region" description="Helical" evidence="2">
    <location>
        <begin position="84"/>
        <end position="110"/>
    </location>
</feature>
<name>A0A1G6CHI6_9BACT</name>
<feature type="domain" description="RCK N-terminal" evidence="3">
    <location>
        <begin position="353"/>
        <end position="467"/>
    </location>
</feature>
<evidence type="ECO:0000259" key="4">
    <source>
        <dbReference type="PROSITE" id="PS51202"/>
    </source>
</evidence>
<evidence type="ECO:0000313" key="5">
    <source>
        <dbReference type="EMBL" id="SDB32316.1"/>
    </source>
</evidence>
<comment type="subcellular location">
    <subcellularLocation>
        <location evidence="1">Cell membrane</location>
        <topology evidence="1">Multi-pass membrane protein</topology>
    </subcellularLocation>
</comment>
<dbReference type="GO" id="GO:0005886">
    <property type="term" value="C:plasma membrane"/>
    <property type="evidence" value="ECO:0007669"/>
    <property type="project" value="UniProtKB-SubCell"/>
</dbReference>
<dbReference type="Pfam" id="PF02254">
    <property type="entry name" value="TrkA_N"/>
    <property type="match status" value="2"/>
</dbReference>
<evidence type="ECO:0000256" key="2">
    <source>
        <dbReference type="SAM" id="Phobius"/>
    </source>
</evidence>
<organism evidence="5 6">
    <name type="scientific">Desulfonatronum thiosulfatophilum</name>
    <dbReference type="NCBI Taxonomy" id="617002"/>
    <lineage>
        <taxon>Bacteria</taxon>
        <taxon>Pseudomonadati</taxon>
        <taxon>Thermodesulfobacteriota</taxon>
        <taxon>Desulfovibrionia</taxon>
        <taxon>Desulfovibrionales</taxon>
        <taxon>Desulfonatronaceae</taxon>
        <taxon>Desulfonatronum</taxon>
    </lineage>
</organism>
<gene>
    <name evidence="5" type="ORF">SAMN05660653_01529</name>
</gene>
<sequence length="567" mass="63161">MKYLPSQLLTLLNTKPAKRDLRVLVKFLLVLILLVTTYTILFHVIMVHYEGRNYSWVTGVYWTLVTMSTLGFGDIVFHTDLGMLFSVTVLLSGVVFLLVMLPFTFIQFFYAPWLESYAKSRTIRSLPKETEDHVIIVGTDAVCLSLPHKLKQHQRDSFLVVGDQPLAMALQDQGYKVVHGDLDDGETYKRIQVDKAALVVVNNSEDKINTNIVYTLREFCETPIVTNASDEDSVDILQLAGSSQVYQFTKMLGQSLARRVLGVSMQANIIGRFDELLIAEVPAMRSSLEGKTILESRLRELTGITVAGVWERGRFKVPTPDTLITSSTVLVLAGSEQQLAVYDEIFGGNWKSEAQVLILGGGRVGRAAADTLKSRDVNYRIVEKNIRAVRSGSEEYIHGSAADLDTLRKAGIDTAPSVIVTTHDDDMNIYLTIYCRRLRPDIQIITRATLDRNISKLHRAGADLVMSYASLGRTSITNYLLQDNTLMVSEGLNIFKTPVPRQLTGKTLEQSRIRQETGCNVIAIGRQGKLDVNPAPGSSIAKDSELILIGDAESELCFMDLYNKKKD</sequence>
<dbReference type="RefSeq" id="WP_092119565.1">
    <property type="nucleotide sequence ID" value="NZ_FMXO01000008.1"/>
</dbReference>
<dbReference type="Pfam" id="PF02080">
    <property type="entry name" value="TrkA_C"/>
    <property type="match status" value="2"/>
</dbReference>
<dbReference type="GO" id="GO:0006813">
    <property type="term" value="P:potassium ion transport"/>
    <property type="evidence" value="ECO:0007669"/>
    <property type="project" value="InterPro"/>
</dbReference>